<proteinExistence type="predicted"/>
<name>A0A2V1DNA5_9PLEO</name>
<keyword evidence="2" id="KW-1185">Reference proteome</keyword>
<gene>
    <name evidence="1" type="ORF">DM02DRAFT_615650</name>
</gene>
<dbReference type="EMBL" id="KZ805409">
    <property type="protein sequence ID" value="PVH98614.1"/>
    <property type="molecule type" value="Genomic_DNA"/>
</dbReference>
<feature type="non-terminal residue" evidence="1">
    <location>
        <position position="108"/>
    </location>
</feature>
<evidence type="ECO:0000313" key="1">
    <source>
        <dbReference type="EMBL" id="PVH98614.1"/>
    </source>
</evidence>
<dbReference type="Proteomes" id="UP000244855">
    <property type="component" value="Unassembled WGS sequence"/>
</dbReference>
<reference evidence="1 2" key="1">
    <citation type="journal article" date="2018" name="Sci. Rep.">
        <title>Comparative genomics provides insights into the lifestyle and reveals functional heterogeneity of dark septate endophytic fungi.</title>
        <authorList>
            <person name="Knapp D.G."/>
            <person name="Nemeth J.B."/>
            <person name="Barry K."/>
            <person name="Hainaut M."/>
            <person name="Henrissat B."/>
            <person name="Johnson J."/>
            <person name="Kuo A."/>
            <person name="Lim J.H.P."/>
            <person name="Lipzen A."/>
            <person name="Nolan M."/>
            <person name="Ohm R.A."/>
            <person name="Tamas L."/>
            <person name="Grigoriev I.V."/>
            <person name="Spatafora J.W."/>
            <person name="Nagy L.G."/>
            <person name="Kovacs G.M."/>
        </authorList>
    </citation>
    <scope>NUCLEOTIDE SEQUENCE [LARGE SCALE GENOMIC DNA]</scope>
    <source>
        <strain evidence="1 2">DSE2036</strain>
    </source>
</reference>
<dbReference type="AlphaFoldDB" id="A0A2V1DNA5"/>
<protein>
    <submittedName>
        <fullName evidence="1">Uncharacterized protein</fullName>
    </submittedName>
</protein>
<sequence>MCILIVINLPKKQTLPSQFRDPEQAELTLLKRIRRFIFNWGEDRVPSRRYRSSACSPPPYSLWYSDDASTDDESRASSRFELAADAERIEEALECTGIIESVEVHSVD</sequence>
<organism evidence="1 2">
    <name type="scientific">Periconia macrospinosa</name>
    <dbReference type="NCBI Taxonomy" id="97972"/>
    <lineage>
        <taxon>Eukaryota</taxon>
        <taxon>Fungi</taxon>
        <taxon>Dikarya</taxon>
        <taxon>Ascomycota</taxon>
        <taxon>Pezizomycotina</taxon>
        <taxon>Dothideomycetes</taxon>
        <taxon>Pleosporomycetidae</taxon>
        <taxon>Pleosporales</taxon>
        <taxon>Massarineae</taxon>
        <taxon>Periconiaceae</taxon>
        <taxon>Periconia</taxon>
    </lineage>
</organism>
<accession>A0A2V1DNA5</accession>
<evidence type="ECO:0000313" key="2">
    <source>
        <dbReference type="Proteomes" id="UP000244855"/>
    </source>
</evidence>